<protein>
    <submittedName>
        <fullName evidence="1">Uncharacterized protein</fullName>
    </submittedName>
</protein>
<gene>
    <name evidence="1" type="ORF">J2S42_006256</name>
</gene>
<dbReference type="EMBL" id="JAUSUZ010000001">
    <property type="protein sequence ID" value="MDQ0369587.1"/>
    <property type="molecule type" value="Genomic_DNA"/>
</dbReference>
<organism evidence="1 2">
    <name type="scientific">Catenuloplanes indicus</name>
    <dbReference type="NCBI Taxonomy" id="137267"/>
    <lineage>
        <taxon>Bacteria</taxon>
        <taxon>Bacillati</taxon>
        <taxon>Actinomycetota</taxon>
        <taxon>Actinomycetes</taxon>
        <taxon>Micromonosporales</taxon>
        <taxon>Micromonosporaceae</taxon>
        <taxon>Catenuloplanes</taxon>
    </lineage>
</organism>
<proteinExistence type="predicted"/>
<reference evidence="1 2" key="1">
    <citation type="submission" date="2023-07" db="EMBL/GenBank/DDBJ databases">
        <title>Sequencing the genomes of 1000 actinobacteria strains.</title>
        <authorList>
            <person name="Klenk H.-P."/>
        </authorList>
    </citation>
    <scope>NUCLEOTIDE SEQUENCE [LARGE SCALE GENOMIC DNA]</scope>
    <source>
        <strain evidence="1 2">DSM 44709</strain>
    </source>
</reference>
<comment type="caution">
    <text evidence="1">The sequence shown here is derived from an EMBL/GenBank/DDBJ whole genome shotgun (WGS) entry which is preliminary data.</text>
</comment>
<name>A0AAE4B0H9_9ACTN</name>
<dbReference type="Proteomes" id="UP001240236">
    <property type="component" value="Unassembled WGS sequence"/>
</dbReference>
<evidence type="ECO:0000313" key="1">
    <source>
        <dbReference type="EMBL" id="MDQ0369587.1"/>
    </source>
</evidence>
<dbReference type="AlphaFoldDB" id="A0AAE4B0H9"/>
<accession>A0AAE4B0H9</accession>
<sequence>MYLTLALSDAPSMVDVALAVLAAGGALIAQAQVRLTRRLAAVEVVTLPADPISRILRYSRQITPESPSLVYHFVEQESERMSDFLKEIVERGEIHYDGEDRDWLLRLTDHAQVTIDAVSLASVDRGFWTSEIGTRYLGAQRAAVERGVKVRRIFLIDQPGGGIEPEVRRTCEQQSRMGIEIRTLDRARIPEVRRVDGLGFIIFDRLMTYEIIPSSMEDKARSVIAETRLVLREKRVQKSTEIYRDLWEEAAELPPLSH</sequence>
<evidence type="ECO:0000313" key="2">
    <source>
        <dbReference type="Proteomes" id="UP001240236"/>
    </source>
</evidence>
<keyword evidence="2" id="KW-1185">Reference proteome</keyword>
<dbReference type="RefSeq" id="WP_307244918.1">
    <property type="nucleotide sequence ID" value="NZ_JAUSUZ010000001.1"/>
</dbReference>